<sequence>MTTFIAGKNYLAADRAVMKNRMVFEDAKIRTIKGRIAYFFGSEHPTPDERKLLEKNIYDFIFGKEKAHAAAEIWLLRFIESNTLVAMTRKKTLIFSGISRLRGWSPEVGGPTNHTGLTVDEDLLETPVVYGSGAELARAGWACGLSPENIILMVQKIDPMSGHGYDVVYREDLRK</sequence>
<gene>
    <name evidence="1" type="ORF">MACHINA_125</name>
</gene>
<reference evidence="2" key="1">
    <citation type="submission" date="2016-06" db="EMBL/GenBank/DDBJ databases">
        <authorList>
            <person name="Berg J.A."/>
            <person name="Smith H.G."/>
            <person name="Hyde J.R."/>
            <person name="Merrill B.D."/>
            <person name="Sharma R."/>
            <person name="Breakwell D.P."/>
            <person name="Hope S."/>
            <person name="Grose J.H."/>
        </authorList>
    </citation>
    <scope>NUCLEOTIDE SEQUENCE [LARGE SCALE GENOMIC DNA]</scope>
</reference>
<protein>
    <submittedName>
        <fullName evidence="1">Uncharacterized protein</fullName>
    </submittedName>
</protein>
<dbReference type="EMBL" id="KX397370">
    <property type="protein sequence ID" value="ANZ49763.1"/>
    <property type="molecule type" value="Genomic_DNA"/>
</dbReference>
<evidence type="ECO:0000313" key="2">
    <source>
        <dbReference type="Proteomes" id="UP000229939"/>
    </source>
</evidence>
<accession>A0A1B2IET5</accession>
<evidence type="ECO:0000313" key="1">
    <source>
        <dbReference type="EMBL" id="ANZ49763.1"/>
    </source>
</evidence>
<proteinExistence type="predicted"/>
<organism evidence="1 2">
    <name type="scientific">Erwinia phage Machina</name>
    <dbReference type="NCBI Taxonomy" id="1883375"/>
    <lineage>
        <taxon>Viruses</taxon>
        <taxon>Duplodnaviria</taxon>
        <taxon>Heunggongvirae</taxon>
        <taxon>Uroviricota</taxon>
        <taxon>Caudoviricetes</taxon>
        <taxon>Chimalliviridae</taxon>
        <taxon>Machinavirus</taxon>
        <taxon>Machinavirus machina</taxon>
    </lineage>
</organism>
<dbReference type="Proteomes" id="UP000229939">
    <property type="component" value="Segment"/>
</dbReference>
<name>A0A1B2IET5_9CAUD</name>
<keyword evidence="2" id="KW-1185">Reference proteome</keyword>